<dbReference type="RefSeq" id="WP_162662542.1">
    <property type="nucleotide sequence ID" value="NZ_CP048020.1"/>
</dbReference>
<evidence type="ECO:0000259" key="2">
    <source>
        <dbReference type="Pfam" id="PF13635"/>
    </source>
</evidence>
<dbReference type="InterPro" id="IPR041682">
    <property type="entry name" value="AAA_14"/>
</dbReference>
<keyword evidence="3" id="KW-0547">Nucleotide-binding</keyword>
<proteinExistence type="predicted"/>
<reference evidence="3 4" key="1">
    <citation type="submission" date="2020-01" db="EMBL/GenBank/DDBJ databases">
        <title>Complete genome sequence of a human oral phylogroup 1 Treponema sp. strain ATCC 700766, originally isolated from periodontitis dental plaque.</title>
        <authorList>
            <person name="Chan Y."/>
            <person name="Huo Y.-B."/>
            <person name="Yu X.-L."/>
            <person name="Zeng H."/>
            <person name="Leung W.-K."/>
            <person name="Watt R.M."/>
        </authorList>
    </citation>
    <scope>NUCLEOTIDE SEQUENCE [LARGE SCALE GENOMIC DNA]</scope>
    <source>
        <strain evidence="3 4">OMZ 804</strain>
    </source>
</reference>
<protein>
    <submittedName>
        <fullName evidence="3">ATP-binding protein</fullName>
    </submittedName>
</protein>
<dbReference type="AlphaFoldDB" id="A0A6P1XYY5"/>
<sequence>MDVGIKTVVRRLDYLQEVSPFIGKPFIKVFSGVRRCGKSGILSLLRDELIAQGVDAVHIIFVNFESFAFSTIKTAEDLYRYIVERVQPKQRVYLLFDEIQEVDGWEKCINSCLVDFDADIYITGSNARLLSSELATYLAGRYIEIPIYTLSFAEYLQFQVYYFPQRNMTQRDAFAAYLRKGGFPVIHTADYGEQEAYKIVADIYASVLLRDTIQRFNIRDIELLERVVKYTFDNIGNSFSGKNVADYFKNQKRKLDVNTIYNYLNALEAAFVLYPTRRYDIKGKELLKTQEKFYLSDVSLLYAILGYTDQKISGILENIVFLELKRRRYNVYIGKLGTKEVDFIAEKQGTKLYIQVAYKLESQETVSREFSPLLEIRDQYPKFVVTMDEFWQENVEGVRHFYIADFLLSKEY</sequence>
<evidence type="ECO:0000313" key="4">
    <source>
        <dbReference type="Proteomes" id="UP000464374"/>
    </source>
</evidence>
<feature type="domain" description="AAA" evidence="1">
    <location>
        <begin position="27"/>
        <end position="156"/>
    </location>
</feature>
<dbReference type="Pfam" id="PF13635">
    <property type="entry name" value="DUF4143"/>
    <property type="match status" value="1"/>
</dbReference>
<dbReference type="PANTHER" id="PTHR33295">
    <property type="entry name" value="ATPASE"/>
    <property type="match status" value="1"/>
</dbReference>
<dbReference type="GO" id="GO:0005524">
    <property type="term" value="F:ATP binding"/>
    <property type="evidence" value="ECO:0007669"/>
    <property type="project" value="UniProtKB-KW"/>
</dbReference>
<dbReference type="EMBL" id="CP048020">
    <property type="protein sequence ID" value="QHX42555.1"/>
    <property type="molecule type" value="Genomic_DNA"/>
</dbReference>
<dbReference type="KEGG" id="trz:GWP43_02820"/>
<dbReference type="Proteomes" id="UP000464374">
    <property type="component" value="Chromosome"/>
</dbReference>
<accession>A0A6P1XYY5</accession>
<dbReference type="InterPro" id="IPR025420">
    <property type="entry name" value="DUF4143"/>
</dbReference>
<dbReference type="SUPFAM" id="SSF52540">
    <property type="entry name" value="P-loop containing nucleoside triphosphate hydrolases"/>
    <property type="match status" value="1"/>
</dbReference>
<evidence type="ECO:0000313" key="3">
    <source>
        <dbReference type="EMBL" id="QHX42555.1"/>
    </source>
</evidence>
<keyword evidence="3" id="KW-0067">ATP-binding</keyword>
<feature type="domain" description="DUF4143" evidence="2">
    <location>
        <begin position="210"/>
        <end position="358"/>
    </location>
</feature>
<organism evidence="3 4">
    <name type="scientific">Treponema vincentii</name>
    <dbReference type="NCBI Taxonomy" id="69710"/>
    <lineage>
        <taxon>Bacteria</taxon>
        <taxon>Pseudomonadati</taxon>
        <taxon>Spirochaetota</taxon>
        <taxon>Spirochaetia</taxon>
        <taxon>Spirochaetales</taxon>
        <taxon>Treponemataceae</taxon>
        <taxon>Treponema</taxon>
    </lineage>
</organism>
<dbReference type="Pfam" id="PF13173">
    <property type="entry name" value="AAA_14"/>
    <property type="match status" value="1"/>
</dbReference>
<dbReference type="InterPro" id="IPR027417">
    <property type="entry name" value="P-loop_NTPase"/>
</dbReference>
<gene>
    <name evidence="3" type="ORF">GWP43_02820</name>
</gene>
<name>A0A6P1XYY5_9SPIR</name>
<evidence type="ECO:0000259" key="1">
    <source>
        <dbReference type="Pfam" id="PF13173"/>
    </source>
</evidence>
<dbReference type="PANTHER" id="PTHR33295:SF20">
    <property type="entry name" value="ATPASE"/>
    <property type="match status" value="1"/>
</dbReference>